<sequence length="309" mass="36246">MKKIREEPAFIKILRKLEYERHCLSRRAYIRTLVRQLRRAIIHTFFEKVKIIEYKVYRSLRLPQVQSEDEIVEMSYSLFRDYVQYRLPNSLKPNINPKFRKKAKTNNTIFYELQVIGNELDRQYSQLYKDIALQLNVSISSKRAVEEVFHDIAKEIFKDEITWVRIVSLYVVSSSLVIECLLQGNGIYMQYILNCFKEFVRTDLATWIVQHGGWSKGNPQGTLTPGYASDNSSLQKQERAKESGGHNCSKCITVTQYINWGDLVRTFHGHWLTDYPVLLMAVTSFCFIILYVIVALFESAVLTSRRQET</sequence>
<dbReference type="InterPro" id="IPR002475">
    <property type="entry name" value="Bcl2-like"/>
</dbReference>
<evidence type="ECO:0000256" key="6">
    <source>
        <dbReference type="ARBA" id="ARBA00023136"/>
    </source>
</evidence>
<dbReference type="CDD" id="cd06845">
    <property type="entry name" value="Bcl-2_like"/>
    <property type="match status" value="1"/>
</dbReference>
<feature type="transmembrane region" description="Helical" evidence="7">
    <location>
        <begin position="275"/>
        <end position="297"/>
    </location>
</feature>
<dbReference type="GO" id="GO:0005741">
    <property type="term" value="C:mitochondrial outer membrane"/>
    <property type="evidence" value="ECO:0007669"/>
    <property type="project" value="TreeGrafter"/>
</dbReference>
<dbReference type="AlphaFoldDB" id="A0A9Q1H333"/>
<keyword evidence="4" id="KW-0053">Apoptosis</keyword>
<keyword evidence="3 7" id="KW-0812">Transmembrane</keyword>
<keyword evidence="10" id="KW-1185">Reference proteome</keyword>
<dbReference type="PANTHER" id="PTHR11256">
    <property type="entry name" value="BCL-2 RELATED"/>
    <property type="match status" value="1"/>
</dbReference>
<evidence type="ECO:0000259" key="8">
    <source>
        <dbReference type="SMART" id="SM00337"/>
    </source>
</evidence>
<accession>A0A9Q1H333</accession>
<evidence type="ECO:0000256" key="4">
    <source>
        <dbReference type="ARBA" id="ARBA00022703"/>
    </source>
</evidence>
<dbReference type="PANTHER" id="PTHR11256:SF48">
    <property type="entry name" value="BCL-2-RELATED OVARIAN KILLER PROTEIN"/>
    <property type="match status" value="1"/>
</dbReference>
<comment type="similarity">
    <text evidence="2">Belongs to the Bcl-2 family.</text>
</comment>
<dbReference type="GO" id="GO:0051400">
    <property type="term" value="F:BH domain binding"/>
    <property type="evidence" value="ECO:0007669"/>
    <property type="project" value="TreeGrafter"/>
</dbReference>
<dbReference type="SUPFAM" id="SSF56854">
    <property type="entry name" value="Bcl-2 inhibitors of programmed cell death"/>
    <property type="match status" value="1"/>
</dbReference>
<evidence type="ECO:0000256" key="3">
    <source>
        <dbReference type="ARBA" id="ARBA00022692"/>
    </source>
</evidence>
<evidence type="ECO:0000256" key="2">
    <source>
        <dbReference type="ARBA" id="ARBA00009458"/>
    </source>
</evidence>
<dbReference type="SMART" id="SM00337">
    <property type="entry name" value="BCL"/>
    <property type="match status" value="1"/>
</dbReference>
<dbReference type="GO" id="GO:0042981">
    <property type="term" value="P:regulation of apoptotic process"/>
    <property type="evidence" value="ECO:0007669"/>
    <property type="project" value="InterPro"/>
</dbReference>
<dbReference type="GO" id="GO:0008630">
    <property type="term" value="P:intrinsic apoptotic signaling pathway in response to DNA damage"/>
    <property type="evidence" value="ECO:0007669"/>
    <property type="project" value="TreeGrafter"/>
</dbReference>
<dbReference type="EMBL" id="JAIZAY010000013">
    <property type="protein sequence ID" value="KAJ8031213.1"/>
    <property type="molecule type" value="Genomic_DNA"/>
</dbReference>
<evidence type="ECO:0000313" key="9">
    <source>
        <dbReference type="EMBL" id="KAJ8031213.1"/>
    </source>
</evidence>
<protein>
    <submittedName>
        <fullName evidence="9">Bcl-2-related ovarian killer protein</fullName>
    </submittedName>
</protein>
<evidence type="ECO:0000313" key="10">
    <source>
        <dbReference type="Proteomes" id="UP001152320"/>
    </source>
</evidence>
<keyword evidence="6 7" id="KW-0472">Membrane</keyword>
<proteinExistence type="inferred from homology"/>
<comment type="subcellular location">
    <subcellularLocation>
        <location evidence="1">Membrane</location>
        <topology evidence="1">Single-pass membrane protein</topology>
    </subcellularLocation>
</comment>
<dbReference type="InterPro" id="IPR026298">
    <property type="entry name" value="Bcl-2_fam"/>
</dbReference>
<dbReference type="InterPro" id="IPR046371">
    <property type="entry name" value="Bcl-2_BH1-3"/>
</dbReference>
<dbReference type="PROSITE" id="PS50062">
    <property type="entry name" value="BCL2_FAMILY"/>
    <property type="match status" value="1"/>
</dbReference>
<evidence type="ECO:0000256" key="7">
    <source>
        <dbReference type="SAM" id="Phobius"/>
    </source>
</evidence>
<feature type="domain" description="Bcl-2 Bcl-2 homology region 1-3" evidence="8">
    <location>
        <begin position="113"/>
        <end position="214"/>
    </location>
</feature>
<keyword evidence="5 7" id="KW-1133">Transmembrane helix</keyword>
<dbReference type="Proteomes" id="UP001152320">
    <property type="component" value="Chromosome 13"/>
</dbReference>
<dbReference type="GO" id="GO:0097192">
    <property type="term" value="P:extrinsic apoptotic signaling pathway in absence of ligand"/>
    <property type="evidence" value="ECO:0007669"/>
    <property type="project" value="TreeGrafter"/>
</dbReference>
<gene>
    <name evidence="9" type="ORF">HOLleu_27871</name>
</gene>
<evidence type="ECO:0000256" key="1">
    <source>
        <dbReference type="ARBA" id="ARBA00004167"/>
    </source>
</evidence>
<reference evidence="9" key="1">
    <citation type="submission" date="2021-10" db="EMBL/GenBank/DDBJ databases">
        <title>Tropical sea cucumber genome reveals ecological adaptation and Cuvierian tubules defense mechanism.</title>
        <authorList>
            <person name="Chen T."/>
        </authorList>
    </citation>
    <scope>NUCLEOTIDE SEQUENCE</scope>
    <source>
        <strain evidence="9">Nanhai2018</strain>
        <tissue evidence="9">Muscle</tissue>
    </source>
</reference>
<evidence type="ECO:0000256" key="5">
    <source>
        <dbReference type="ARBA" id="ARBA00022989"/>
    </source>
</evidence>
<dbReference type="Gene3D" id="1.10.437.10">
    <property type="entry name" value="Blc2-like"/>
    <property type="match status" value="1"/>
</dbReference>
<organism evidence="9 10">
    <name type="scientific">Holothuria leucospilota</name>
    <name type="common">Black long sea cucumber</name>
    <name type="synonym">Mertensiothuria leucospilota</name>
    <dbReference type="NCBI Taxonomy" id="206669"/>
    <lineage>
        <taxon>Eukaryota</taxon>
        <taxon>Metazoa</taxon>
        <taxon>Echinodermata</taxon>
        <taxon>Eleutherozoa</taxon>
        <taxon>Echinozoa</taxon>
        <taxon>Holothuroidea</taxon>
        <taxon>Aspidochirotacea</taxon>
        <taxon>Aspidochirotida</taxon>
        <taxon>Holothuriidae</taxon>
        <taxon>Holothuria</taxon>
    </lineage>
</organism>
<dbReference type="GO" id="GO:0001836">
    <property type="term" value="P:release of cytochrome c from mitochondria"/>
    <property type="evidence" value="ECO:0007669"/>
    <property type="project" value="TreeGrafter"/>
</dbReference>
<dbReference type="InterPro" id="IPR036834">
    <property type="entry name" value="Bcl-2-like_sf"/>
</dbReference>
<name>A0A9Q1H333_HOLLE</name>
<dbReference type="PRINTS" id="PR01862">
    <property type="entry name" value="BCL2FAMILY"/>
</dbReference>
<dbReference type="Pfam" id="PF00452">
    <property type="entry name" value="Bcl-2"/>
    <property type="match status" value="1"/>
</dbReference>
<dbReference type="OrthoDB" id="5947850at2759"/>
<comment type="caution">
    <text evidence="9">The sequence shown here is derived from an EMBL/GenBank/DDBJ whole genome shotgun (WGS) entry which is preliminary data.</text>
</comment>